<dbReference type="Proteomes" id="UP001314903">
    <property type="component" value="Unassembled WGS sequence"/>
</dbReference>
<reference evidence="3 4" key="1">
    <citation type="submission" date="2021-03" db="EMBL/GenBank/DDBJ databases">
        <title>Genomic Encyclopedia of Type Strains, Phase IV (KMG-IV): sequencing the most valuable type-strain genomes for metagenomic binning, comparative biology and taxonomic classification.</title>
        <authorList>
            <person name="Goeker M."/>
        </authorList>
    </citation>
    <scope>NUCLEOTIDE SEQUENCE [LARGE SCALE GENOMIC DNA]</scope>
    <source>
        <strain evidence="3 4">DSM 27512</strain>
    </source>
</reference>
<evidence type="ECO:0000313" key="4">
    <source>
        <dbReference type="Proteomes" id="UP001314903"/>
    </source>
</evidence>
<keyword evidence="3" id="KW-0131">Cell cycle</keyword>
<proteinExistence type="predicted"/>
<comment type="caution">
    <text evidence="3">The sequence shown here is derived from an EMBL/GenBank/DDBJ whole genome shotgun (WGS) entry which is preliminary data.</text>
</comment>
<sequence length="215" mass="24631">MKSKNFFSYIMGFTMGALVILMSLGLSSSLELQINKPLALNKNSQEVETISIEQEDNLVKDLQEKINSLETENKSLLAKIEKNESESEETVEIEIKDEMTYSKIADSLIEHEIYSHKNDLLMLLELINYDKLKGAESMRNNGIIYNVNTHKELLNNLETHNTKILEGLKKDGIIQSAEDFGKLTYLFRKDIKTNPGIKEFRKNSSLREIADKLIE</sequence>
<evidence type="ECO:0000313" key="3">
    <source>
        <dbReference type="EMBL" id="MBP2026428.1"/>
    </source>
</evidence>
<keyword evidence="3" id="KW-0132">Cell division</keyword>
<keyword evidence="2" id="KW-0472">Membrane</keyword>
<dbReference type="GO" id="GO:0051301">
    <property type="term" value="P:cell division"/>
    <property type="evidence" value="ECO:0007669"/>
    <property type="project" value="UniProtKB-KW"/>
</dbReference>
<protein>
    <submittedName>
        <fullName evidence="3">Cell division protein YceG involved in septum cleavage</fullName>
    </submittedName>
</protein>
<feature type="coiled-coil region" evidence="1">
    <location>
        <begin position="52"/>
        <end position="86"/>
    </location>
</feature>
<accession>A0ABS4KF78</accession>
<gene>
    <name evidence="3" type="ORF">J2Z35_000217</name>
</gene>
<name>A0ABS4KF78_9FIRM</name>
<feature type="transmembrane region" description="Helical" evidence="2">
    <location>
        <begin position="6"/>
        <end position="26"/>
    </location>
</feature>
<keyword evidence="2" id="KW-1133">Transmembrane helix</keyword>
<keyword evidence="1" id="KW-0175">Coiled coil</keyword>
<dbReference type="EMBL" id="JAGGLI010000001">
    <property type="protein sequence ID" value="MBP2026428.1"/>
    <property type="molecule type" value="Genomic_DNA"/>
</dbReference>
<evidence type="ECO:0000256" key="2">
    <source>
        <dbReference type="SAM" id="Phobius"/>
    </source>
</evidence>
<keyword evidence="2" id="KW-0812">Transmembrane</keyword>
<organism evidence="3 4">
    <name type="scientific">Acetoanaerobium pronyense</name>
    <dbReference type="NCBI Taxonomy" id="1482736"/>
    <lineage>
        <taxon>Bacteria</taxon>
        <taxon>Bacillati</taxon>
        <taxon>Bacillota</taxon>
        <taxon>Clostridia</taxon>
        <taxon>Peptostreptococcales</taxon>
        <taxon>Filifactoraceae</taxon>
        <taxon>Acetoanaerobium</taxon>
    </lineage>
</organism>
<evidence type="ECO:0000256" key="1">
    <source>
        <dbReference type="SAM" id="Coils"/>
    </source>
</evidence>
<keyword evidence="4" id="KW-1185">Reference proteome</keyword>